<dbReference type="GO" id="GO:0006952">
    <property type="term" value="P:defense response"/>
    <property type="evidence" value="ECO:0007669"/>
    <property type="project" value="UniProtKB-KW"/>
</dbReference>
<comment type="caution">
    <text evidence="5">The sequence shown here is derived from an EMBL/GenBank/DDBJ whole genome shotgun (WGS) entry which is preliminary data.</text>
</comment>
<keyword evidence="2" id="KW-0547">Nucleotide-binding</keyword>
<dbReference type="GO" id="GO:0000166">
    <property type="term" value="F:nucleotide binding"/>
    <property type="evidence" value="ECO:0007669"/>
    <property type="project" value="UniProtKB-KW"/>
</dbReference>
<dbReference type="Pfam" id="PF18052">
    <property type="entry name" value="Rx_N"/>
    <property type="match status" value="1"/>
</dbReference>
<evidence type="ECO:0000313" key="5">
    <source>
        <dbReference type="EMBL" id="MCI32303.1"/>
    </source>
</evidence>
<dbReference type="AlphaFoldDB" id="A0A392R6S4"/>
<organism evidence="5 6">
    <name type="scientific">Trifolium medium</name>
    <dbReference type="NCBI Taxonomy" id="97028"/>
    <lineage>
        <taxon>Eukaryota</taxon>
        <taxon>Viridiplantae</taxon>
        <taxon>Streptophyta</taxon>
        <taxon>Embryophyta</taxon>
        <taxon>Tracheophyta</taxon>
        <taxon>Spermatophyta</taxon>
        <taxon>Magnoliopsida</taxon>
        <taxon>eudicotyledons</taxon>
        <taxon>Gunneridae</taxon>
        <taxon>Pentapetalae</taxon>
        <taxon>rosids</taxon>
        <taxon>fabids</taxon>
        <taxon>Fabales</taxon>
        <taxon>Fabaceae</taxon>
        <taxon>Papilionoideae</taxon>
        <taxon>50 kb inversion clade</taxon>
        <taxon>NPAAA clade</taxon>
        <taxon>Hologalegina</taxon>
        <taxon>IRL clade</taxon>
        <taxon>Trifolieae</taxon>
        <taxon>Trifolium</taxon>
    </lineage>
</organism>
<evidence type="ECO:0000313" key="6">
    <source>
        <dbReference type="Proteomes" id="UP000265520"/>
    </source>
</evidence>
<proteinExistence type="predicted"/>
<evidence type="ECO:0000256" key="1">
    <source>
        <dbReference type="ARBA" id="ARBA00022737"/>
    </source>
</evidence>
<protein>
    <submittedName>
        <fullName evidence="5">NBS-LRR resistance protein</fullName>
    </submittedName>
</protein>
<evidence type="ECO:0000256" key="3">
    <source>
        <dbReference type="ARBA" id="ARBA00022821"/>
    </source>
</evidence>
<feature type="domain" description="Disease resistance N-terminal" evidence="4">
    <location>
        <begin position="6"/>
        <end position="53"/>
    </location>
</feature>
<dbReference type="Gene3D" id="1.20.5.4130">
    <property type="match status" value="1"/>
</dbReference>
<keyword evidence="1" id="KW-0677">Repeat</keyword>
<name>A0A392R6S4_9FABA</name>
<dbReference type="Proteomes" id="UP000265520">
    <property type="component" value="Unassembled WGS sequence"/>
</dbReference>
<feature type="non-terminal residue" evidence="5">
    <location>
        <position position="54"/>
    </location>
</feature>
<evidence type="ECO:0000259" key="4">
    <source>
        <dbReference type="Pfam" id="PF18052"/>
    </source>
</evidence>
<accession>A0A392R6S4</accession>
<dbReference type="EMBL" id="LXQA010194306">
    <property type="protein sequence ID" value="MCI32303.1"/>
    <property type="molecule type" value="Genomic_DNA"/>
</dbReference>
<reference evidence="5 6" key="1">
    <citation type="journal article" date="2018" name="Front. Plant Sci.">
        <title>Red Clover (Trifolium pratense) and Zigzag Clover (T. medium) - A Picture of Genomic Similarities and Differences.</title>
        <authorList>
            <person name="Dluhosova J."/>
            <person name="Istvanek J."/>
            <person name="Nedelnik J."/>
            <person name="Repkova J."/>
        </authorList>
    </citation>
    <scope>NUCLEOTIDE SEQUENCE [LARGE SCALE GENOMIC DNA]</scope>
    <source>
        <strain evidence="6">cv. 10/8</strain>
        <tissue evidence="5">Leaf</tissue>
    </source>
</reference>
<keyword evidence="3" id="KW-0611">Plant defense</keyword>
<dbReference type="InterPro" id="IPR041118">
    <property type="entry name" value="Rx_N"/>
</dbReference>
<keyword evidence="6" id="KW-1185">Reference proteome</keyword>
<sequence>MADALLGVAAENLISLLQNEFSTIYGIRSKAQKLSITLDLIKAVLEDAEKKQVT</sequence>
<evidence type="ECO:0000256" key="2">
    <source>
        <dbReference type="ARBA" id="ARBA00022741"/>
    </source>
</evidence>